<dbReference type="SMART" id="SM00906">
    <property type="entry name" value="Fungal_trans"/>
    <property type="match status" value="1"/>
</dbReference>
<gene>
    <name evidence="5" type="ORF">CI109_103425</name>
</gene>
<feature type="compositionally biased region" description="Polar residues" evidence="4">
    <location>
        <begin position="161"/>
        <end position="178"/>
    </location>
</feature>
<dbReference type="EMBL" id="CP144056">
    <property type="protein sequence ID" value="WWD18968.1"/>
    <property type="molecule type" value="Genomic_DNA"/>
</dbReference>
<comment type="subcellular location">
    <subcellularLocation>
        <location evidence="1">Nucleus</location>
    </subcellularLocation>
</comment>
<feature type="region of interest" description="Disordered" evidence="4">
    <location>
        <begin position="275"/>
        <end position="305"/>
    </location>
</feature>
<dbReference type="KEGG" id="ksn:43589803"/>
<keyword evidence="3" id="KW-0539">Nucleus</keyword>
<accession>A0A5M6BWX3</accession>
<evidence type="ECO:0000256" key="2">
    <source>
        <dbReference type="ARBA" id="ARBA00022723"/>
    </source>
</evidence>
<dbReference type="PANTHER" id="PTHR31001:SF87">
    <property type="entry name" value="COL-21"/>
    <property type="match status" value="1"/>
</dbReference>
<dbReference type="GO" id="GO:0000981">
    <property type="term" value="F:DNA-binding transcription factor activity, RNA polymerase II-specific"/>
    <property type="evidence" value="ECO:0007669"/>
    <property type="project" value="InterPro"/>
</dbReference>
<sequence length="1055" mass="118051">MDHEQDKRSPRISSTFTLGNAPQDGRRLIPNHTAEGYHHQTHRGWLHSLDMDHPPNQEPHLQDSMPIDTPSSVETSTPAQPEVGKRRRGRNPTACGECNRRKQKCNGESPCKNCKKRGVADRCEFPTHQDTSWSAHFDGQLESEDSPESQAPKRRRGGRGNKTSMGSNGTQRPSSSGSRWAGEGDTIEDCLRRGSGDHPMSTGSDAIPSQADEGPEFANTSVPPLSSERHKFISSGKRPSPPRMTNHIPDAKLGRFWRSHNDIIPEVSEAAEAIKNDRKGSGSSSESEQQMEENEAHGVGSMRILRGPWGDRGREKTFFGTSHFGPQLAAKVIRSGPKVLLNDVRQFVQHGTTQIDKARPYTLESQTHKLLGHVPKREMCDVYVRRFFERFNFHHDIVYEPDFQASYDKFWRACNSHDTIDLRHLALLLIILAFGVLLDHDSSEEQRRIDQLGTMGLTSKEKHAVSDQLRTSQTSRLKFREEESSKWSWAARTALNECTSFFGESIETVRAGVLMAHYLNACRRVEEAWTAIGTAIRAAQAQGLHVDGSSWKGMSAKEAELRRRLWAHLYIVDRSISLFLGRPVCIHDGQFTTCKPANLNDDELDSPSTPRGLDILTKTTFLILHSDLARIIGDVQRKCFNLTPRRYADVQVCEDMFFQFKNTLPPYFRLDNDGTDTSLDNDENYKWLAAQRQTLNSKFHLARISLHRPYLLRSFGRSKGVGRNPYMGSREALVLSALADLRLRIHLDAHDPLDRFKWTTVASGFNPATIIGILCFLGYRDDRFQPGELRSVLQQYIELEEKTVRKDQTLETELTVLKIMVRKALAREDMDTGEERAKARRMMGRQGGSSSVVDSVSKPATQPMESVPMERQASSYLQDREHQGRSNPAGRMNAQVDTSLHLPQDDRAQSARHQVYYPSTNHIANWTLGAPADIANSTGWSNPHSQAQAQAAQGGTASSLPTTLTNHHNPVTASNNLSELADLISGTTVAPLARPQEWAVPSDWDPTASGLPDSNDASAWMALFLTNWTSTDLDPVGPAVVGSDGVWRTSWGNEQ</sequence>
<evidence type="ECO:0000313" key="5">
    <source>
        <dbReference type="EMBL" id="WWD18968.1"/>
    </source>
</evidence>
<dbReference type="AlphaFoldDB" id="A0A5M6BWX3"/>
<dbReference type="GO" id="GO:0006351">
    <property type="term" value="P:DNA-templated transcription"/>
    <property type="evidence" value="ECO:0007669"/>
    <property type="project" value="InterPro"/>
</dbReference>
<dbReference type="InterPro" id="IPR007219">
    <property type="entry name" value="XnlR_reg_dom"/>
</dbReference>
<dbReference type="Gene3D" id="4.10.240.10">
    <property type="entry name" value="Zn(2)-C6 fungal-type DNA-binding domain"/>
    <property type="match status" value="1"/>
</dbReference>
<feature type="region of interest" description="Disordered" evidence="4">
    <location>
        <begin position="129"/>
        <end position="249"/>
    </location>
</feature>
<name>A0A5M6BWX3_9TREE</name>
<dbReference type="RefSeq" id="XP_031860141.1">
    <property type="nucleotide sequence ID" value="XM_032005652.1"/>
</dbReference>
<reference evidence="5" key="1">
    <citation type="submission" date="2017-08" db="EMBL/GenBank/DDBJ databases">
        <authorList>
            <person name="Cuomo C."/>
            <person name="Billmyre B."/>
            <person name="Heitman J."/>
        </authorList>
    </citation>
    <scope>NUCLEOTIDE SEQUENCE</scope>
    <source>
        <strain evidence="5">CBS 12478</strain>
    </source>
</reference>
<dbReference type="Pfam" id="PF04082">
    <property type="entry name" value="Fungal_trans"/>
    <property type="match status" value="1"/>
</dbReference>
<feature type="compositionally biased region" description="Polar residues" evidence="4">
    <location>
        <begin position="11"/>
        <end position="20"/>
    </location>
</feature>
<dbReference type="InterPro" id="IPR001138">
    <property type="entry name" value="Zn2Cys6_DnaBD"/>
</dbReference>
<dbReference type="PROSITE" id="PS50048">
    <property type="entry name" value="ZN2_CY6_FUNGAL_2"/>
    <property type="match status" value="1"/>
</dbReference>
<feature type="region of interest" description="Disordered" evidence="4">
    <location>
        <begin position="840"/>
        <end position="892"/>
    </location>
</feature>
<dbReference type="Proteomes" id="UP000322225">
    <property type="component" value="Chromosome 6"/>
</dbReference>
<dbReference type="GO" id="GO:0005634">
    <property type="term" value="C:nucleus"/>
    <property type="evidence" value="ECO:0007669"/>
    <property type="project" value="UniProtKB-SubCell"/>
</dbReference>
<evidence type="ECO:0000256" key="1">
    <source>
        <dbReference type="ARBA" id="ARBA00004123"/>
    </source>
</evidence>
<dbReference type="Pfam" id="PF00172">
    <property type="entry name" value="Zn_clus"/>
    <property type="match status" value="1"/>
</dbReference>
<reference evidence="5" key="2">
    <citation type="submission" date="2024-01" db="EMBL/GenBank/DDBJ databases">
        <title>Comparative genomics of Cryptococcus and Kwoniella reveals pathogenesis evolution and contrasting modes of karyotype evolution via chromosome fusion or intercentromeric recombination.</title>
        <authorList>
            <person name="Coelho M.A."/>
            <person name="David-Palma M."/>
            <person name="Shea T."/>
            <person name="Bowers K."/>
            <person name="McGinley-Smith S."/>
            <person name="Mohammad A.W."/>
            <person name="Gnirke A."/>
            <person name="Yurkov A.M."/>
            <person name="Nowrousian M."/>
            <person name="Sun S."/>
            <person name="Cuomo C.A."/>
            <person name="Heitman J."/>
        </authorList>
    </citation>
    <scope>NUCLEOTIDE SEQUENCE</scope>
    <source>
        <strain evidence="5">CBS 12478</strain>
    </source>
</reference>
<dbReference type="GeneID" id="43589803"/>
<feature type="region of interest" description="Disordered" evidence="4">
    <location>
        <begin position="1"/>
        <end position="117"/>
    </location>
</feature>
<dbReference type="SMART" id="SM00066">
    <property type="entry name" value="GAL4"/>
    <property type="match status" value="1"/>
</dbReference>
<dbReference type="SUPFAM" id="SSF57701">
    <property type="entry name" value="Zn2/Cys6 DNA-binding domain"/>
    <property type="match status" value="1"/>
</dbReference>
<dbReference type="GO" id="GO:0003677">
    <property type="term" value="F:DNA binding"/>
    <property type="evidence" value="ECO:0007669"/>
    <property type="project" value="InterPro"/>
</dbReference>
<dbReference type="InterPro" id="IPR036864">
    <property type="entry name" value="Zn2-C6_fun-type_DNA-bd_sf"/>
</dbReference>
<evidence type="ECO:0000313" key="6">
    <source>
        <dbReference type="Proteomes" id="UP000322225"/>
    </source>
</evidence>
<dbReference type="CDD" id="cd00067">
    <property type="entry name" value="GAL4"/>
    <property type="match status" value="1"/>
</dbReference>
<keyword evidence="6" id="KW-1185">Reference proteome</keyword>
<dbReference type="OrthoDB" id="3364175at2759"/>
<feature type="compositionally biased region" description="Polar residues" evidence="4">
    <location>
        <begin position="69"/>
        <end position="79"/>
    </location>
</feature>
<dbReference type="InterPro" id="IPR050613">
    <property type="entry name" value="Sec_Metabolite_Reg"/>
</dbReference>
<feature type="compositionally biased region" description="Polar residues" evidence="4">
    <location>
        <begin position="955"/>
        <end position="973"/>
    </location>
</feature>
<dbReference type="GO" id="GO:0008270">
    <property type="term" value="F:zinc ion binding"/>
    <property type="evidence" value="ECO:0007669"/>
    <property type="project" value="InterPro"/>
</dbReference>
<protein>
    <submittedName>
        <fullName evidence="5">Uncharacterized protein</fullName>
    </submittedName>
</protein>
<dbReference type="PANTHER" id="PTHR31001">
    <property type="entry name" value="UNCHARACTERIZED TRANSCRIPTIONAL REGULATORY PROTEIN"/>
    <property type="match status" value="1"/>
</dbReference>
<feature type="region of interest" description="Disordered" evidence="4">
    <location>
        <begin position="938"/>
        <end position="973"/>
    </location>
</feature>
<evidence type="ECO:0000256" key="4">
    <source>
        <dbReference type="SAM" id="MobiDB-lite"/>
    </source>
</evidence>
<evidence type="ECO:0000256" key="3">
    <source>
        <dbReference type="ARBA" id="ARBA00023242"/>
    </source>
</evidence>
<keyword evidence="2" id="KW-0479">Metal-binding</keyword>
<proteinExistence type="predicted"/>
<organism evidence="5 6">
    <name type="scientific">Kwoniella shandongensis</name>
    <dbReference type="NCBI Taxonomy" id="1734106"/>
    <lineage>
        <taxon>Eukaryota</taxon>
        <taxon>Fungi</taxon>
        <taxon>Dikarya</taxon>
        <taxon>Basidiomycota</taxon>
        <taxon>Agaricomycotina</taxon>
        <taxon>Tremellomycetes</taxon>
        <taxon>Tremellales</taxon>
        <taxon>Cryptococcaceae</taxon>
        <taxon>Kwoniella</taxon>
    </lineage>
</organism>
<dbReference type="CDD" id="cd12148">
    <property type="entry name" value="fungal_TF_MHR"/>
    <property type="match status" value="1"/>
</dbReference>